<feature type="region of interest" description="Disordered" evidence="1">
    <location>
        <begin position="573"/>
        <end position="595"/>
    </location>
</feature>
<accession>A0ABM3JQI7</accession>
<feature type="compositionally biased region" description="Basic and acidic residues" evidence="1">
    <location>
        <begin position="315"/>
        <end position="327"/>
    </location>
</feature>
<evidence type="ECO:0000256" key="1">
    <source>
        <dbReference type="SAM" id="MobiDB-lite"/>
    </source>
</evidence>
<name>A0ABM3JQI7_BACDO</name>
<feature type="region of interest" description="Disordered" evidence="1">
    <location>
        <begin position="771"/>
        <end position="820"/>
    </location>
</feature>
<reference evidence="3" key="1">
    <citation type="submission" date="2025-05" db="UniProtKB">
        <authorList>
            <consortium name="RefSeq"/>
        </authorList>
    </citation>
    <scope>NUCLEOTIDE SEQUENCE [LARGE SCALE GENOMIC DNA]</scope>
</reference>
<feature type="compositionally biased region" description="Basic and acidic residues" evidence="1">
    <location>
        <begin position="457"/>
        <end position="468"/>
    </location>
</feature>
<feature type="compositionally biased region" description="Polar residues" evidence="1">
    <location>
        <begin position="403"/>
        <end position="415"/>
    </location>
</feature>
<gene>
    <name evidence="4" type="primary">LOC105232993</name>
</gene>
<feature type="compositionally biased region" description="Polar residues" evidence="1">
    <location>
        <begin position="446"/>
        <end position="456"/>
    </location>
</feature>
<organism evidence="3 4">
    <name type="scientific">Bactrocera dorsalis</name>
    <name type="common">Oriental fruit fly</name>
    <name type="synonym">Dacus dorsalis</name>
    <dbReference type="NCBI Taxonomy" id="27457"/>
    <lineage>
        <taxon>Eukaryota</taxon>
        <taxon>Metazoa</taxon>
        <taxon>Ecdysozoa</taxon>
        <taxon>Arthropoda</taxon>
        <taxon>Hexapoda</taxon>
        <taxon>Insecta</taxon>
        <taxon>Pterygota</taxon>
        <taxon>Neoptera</taxon>
        <taxon>Endopterygota</taxon>
        <taxon>Diptera</taxon>
        <taxon>Brachycera</taxon>
        <taxon>Muscomorpha</taxon>
        <taxon>Tephritoidea</taxon>
        <taxon>Tephritidae</taxon>
        <taxon>Bactrocera</taxon>
        <taxon>Bactrocera</taxon>
    </lineage>
</organism>
<feature type="region of interest" description="Disordered" evidence="1">
    <location>
        <begin position="292"/>
        <end position="329"/>
    </location>
</feature>
<dbReference type="RefSeq" id="XP_049311492.1">
    <property type="nucleotide sequence ID" value="XM_049455535.1"/>
</dbReference>
<evidence type="ECO:0000313" key="4">
    <source>
        <dbReference type="RefSeq" id="XP_049311492.1"/>
    </source>
</evidence>
<feature type="domain" description="BEN" evidence="2">
    <location>
        <begin position="639"/>
        <end position="737"/>
    </location>
</feature>
<dbReference type="Pfam" id="PF10523">
    <property type="entry name" value="BEN"/>
    <property type="match status" value="1"/>
</dbReference>
<protein>
    <submittedName>
        <fullName evidence="4">Uncharacterized protein LOC105232993</fullName>
    </submittedName>
</protein>
<feature type="compositionally biased region" description="Polar residues" evidence="1">
    <location>
        <begin position="583"/>
        <end position="595"/>
    </location>
</feature>
<dbReference type="Gene3D" id="1.10.10.2590">
    <property type="entry name" value="BEN domain"/>
    <property type="match status" value="1"/>
</dbReference>
<sequence>MSGSHVVERDSCATWQDLAAMQLCTGVNRTQKQQNLGAFKAGYFQGDFDCVKLYLMLTKHAYYLRCRVWQHTLMLWYQVRTRRMVEIEEKLNNLLKLICQLKIEYALMKEPAAKMSKSYKVADYFNQLVRADEIRMARKRAKTPVKETQTVTEIVQEEPNTRKGPVRGIPTETVQEQRNTRRRPVRGLPTITETVEEQPNTRRKPVRGLPTITETVEEQPNTRRRPMRGIPTVTETVQEEPNTRRGPVRGIATDNVHICTGASDDETGFSLRSMENIKTTRRINRKRNKLRNTDKNGKFFKAEQKSNKISKAPQLKKETHHQSKQDLDSSELETLDLLIRCSKLAEENILESQERYMNDLMSFFDSNQLVINGVEWVTIGAMKTILTVRPLFYVHTYAHTDMNSNNKQPSLNNKENLAPSLPIGSNRNPTTHCNSQTGEVADNQEKPLTNKKTTNTSHEKESSEECKTADSVFKVPLPPKKLLYRKYVLEGKGRENTEKALDLSRNRKAAPTRQTSPLQGLKTPKASPQKNKTPTNVTTTKIGNLSAQQQKRDIGAQTSTAHAQRPIVIVSPTHQTQKRAPAAQTNAPSFNQSRANVHEQQLKKLKMNGSNERYINLIRRHFDQFTVEDRGIEFVIIGVNGTPVWKEFLLGLNWYKTGSSITRKLLCHLFDQKTLATHTLTGKTSPVFLDKYKAERRQLDQLVVDDIIEFMVVMKDMKASDVKEVINKKCMILAKMFLRNLSAKPVAPPEANVARKPETAVSSERNVISVPEAASTTSCERNVITESEAASSDSRERNVRMEPETVEVSSDSDSSEIAVV</sequence>
<dbReference type="InterPro" id="IPR018379">
    <property type="entry name" value="BEN_domain"/>
</dbReference>
<dbReference type="GeneID" id="105232993"/>
<feature type="compositionally biased region" description="Basic and acidic residues" evidence="1">
    <location>
        <begin position="793"/>
        <end position="803"/>
    </location>
</feature>
<feature type="compositionally biased region" description="Basic and acidic residues" evidence="1">
    <location>
        <begin position="292"/>
        <end position="306"/>
    </location>
</feature>
<feature type="region of interest" description="Disordered" evidence="1">
    <location>
        <begin position="403"/>
        <end position="469"/>
    </location>
</feature>
<evidence type="ECO:0000313" key="3">
    <source>
        <dbReference type="Proteomes" id="UP001652620"/>
    </source>
</evidence>
<keyword evidence="3" id="KW-1185">Reference proteome</keyword>
<proteinExistence type="predicted"/>
<feature type="region of interest" description="Disordered" evidence="1">
    <location>
        <begin position="498"/>
        <end position="538"/>
    </location>
</feature>
<dbReference type="PROSITE" id="PS51457">
    <property type="entry name" value="BEN"/>
    <property type="match status" value="1"/>
</dbReference>
<feature type="compositionally biased region" description="Low complexity" evidence="1">
    <location>
        <begin position="806"/>
        <end position="820"/>
    </location>
</feature>
<feature type="compositionally biased region" description="Polar residues" evidence="1">
    <location>
        <begin position="423"/>
        <end position="438"/>
    </location>
</feature>
<dbReference type="Proteomes" id="UP001652620">
    <property type="component" value="Chromosome 1"/>
</dbReference>
<evidence type="ECO:0000259" key="2">
    <source>
        <dbReference type="PROSITE" id="PS51457"/>
    </source>
</evidence>
<dbReference type="SMART" id="SM01025">
    <property type="entry name" value="BEN"/>
    <property type="match status" value="1"/>
</dbReference>
<reference evidence="4" key="2">
    <citation type="submission" date="2025-08" db="UniProtKB">
        <authorList>
            <consortium name="RefSeq"/>
        </authorList>
    </citation>
    <scope>IDENTIFICATION</scope>
    <source>
        <tissue evidence="4">Adult</tissue>
    </source>
</reference>